<organism evidence="2 3">
    <name type="scientific">Aduncisulcus paluster</name>
    <dbReference type="NCBI Taxonomy" id="2918883"/>
    <lineage>
        <taxon>Eukaryota</taxon>
        <taxon>Metamonada</taxon>
        <taxon>Carpediemonas-like organisms</taxon>
        <taxon>Aduncisulcus</taxon>
    </lineage>
</organism>
<evidence type="ECO:0000313" key="3">
    <source>
        <dbReference type="Proteomes" id="UP001057375"/>
    </source>
</evidence>
<comment type="caution">
    <text evidence="2">The sequence shown here is derived from an EMBL/GenBank/DDBJ whole genome shotgun (WGS) entry which is preliminary data.</text>
</comment>
<evidence type="ECO:0000313" key="2">
    <source>
        <dbReference type="EMBL" id="GKT30122.1"/>
    </source>
</evidence>
<reference evidence="2" key="1">
    <citation type="submission" date="2022-03" db="EMBL/GenBank/DDBJ databases">
        <title>Draft genome sequence of Aduncisulcus paluster, a free-living microaerophilic Fornicata.</title>
        <authorList>
            <person name="Yuyama I."/>
            <person name="Kume K."/>
            <person name="Tamura T."/>
            <person name="Inagaki Y."/>
            <person name="Hashimoto T."/>
        </authorList>
    </citation>
    <scope>NUCLEOTIDE SEQUENCE</scope>
    <source>
        <strain evidence="2">NY0171</strain>
    </source>
</reference>
<keyword evidence="3" id="KW-1185">Reference proteome</keyword>
<evidence type="ECO:0000256" key="1">
    <source>
        <dbReference type="SAM" id="MobiDB-lite"/>
    </source>
</evidence>
<gene>
    <name evidence="2" type="ORF">ADUPG1_005408</name>
</gene>
<feature type="non-terminal residue" evidence="2">
    <location>
        <position position="144"/>
    </location>
</feature>
<dbReference type="EMBL" id="BQXS01008619">
    <property type="protein sequence ID" value="GKT30122.1"/>
    <property type="molecule type" value="Genomic_DNA"/>
</dbReference>
<name>A0ABQ5KCB7_9EUKA</name>
<proteinExistence type="predicted"/>
<sequence length="144" mass="15240">MTPCLLRVAGDRCPVPTKRGGYGLLAFARTTAVDAARKRDLSAAGGGEERLPAQAAVGALDSAANTLGGEFELGEPGAAAQIAHRRLRGCGQHRRLGRMCGRKRDFLPVAQFDDPSAPAYFNPNHSVAMPRNEKKPTTSVTVVT</sequence>
<dbReference type="Proteomes" id="UP001057375">
    <property type="component" value="Unassembled WGS sequence"/>
</dbReference>
<feature type="region of interest" description="Disordered" evidence="1">
    <location>
        <begin position="123"/>
        <end position="144"/>
    </location>
</feature>
<accession>A0ABQ5KCB7</accession>
<protein>
    <submittedName>
        <fullName evidence="2">Uncharacterized protein</fullName>
    </submittedName>
</protein>